<accession>A0A1A6A000</accession>
<protein>
    <recommendedName>
        <fullName evidence="5">CENP-V/GFA domain-containing protein</fullName>
    </recommendedName>
</protein>
<dbReference type="GeneID" id="28970637"/>
<dbReference type="SUPFAM" id="SSF51316">
    <property type="entry name" value="Mss4-like"/>
    <property type="match status" value="1"/>
</dbReference>
<dbReference type="EMBL" id="KI894034">
    <property type="protein sequence ID" value="OBR83373.1"/>
    <property type="molecule type" value="Genomic_DNA"/>
</dbReference>
<dbReference type="Gene3D" id="3.90.1590.10">
    <property type="entry name" value="glutathione-dependent formaldehyde- activating enzyme (gfa)"/>
    <property type="match status" value="1"/>
</dbReference>
<keyword evidence="4" id="KW-1185">Reference proteome</keyword>
<dbReference type="PANTHER" id="PTHR33337:SF31">
    <property type="entry name" value="DUF636 DOMAIN PROTEIN (AFU_ORTHOLOGUE AFUA_2G12650)"/>
    <property type="match status" value="1"/>
</dbReference>
<dbReference type="Gene3D" id="2.170.150.70">
    <property type="match status" value="1"/>
</dbReference>
<reference evidence="3" key="2">
    <citation type="submission" date="2013-07" db="EMBL/GenBank/DDBJ databases">
        <authorList>
            <consortium name="The Broad Institute Genome Sequencing Platform"/>
            <person name="Cuomo C."/>
            <person name="Litvintseva A."/>
            <person name="Chen Y."/>
            <person name="Heitman J."/>
            <person name="Sun S."/>
            <person name="Springer D."/>
            <person name="Dromer F."/>
            <person name="Young S.K."/>
            <person name="Zeng Q."/>
            <person name="Gargeya S."/>
            <person name="Fitzgerald M."/>
            <person name="Abouelleil A."/>
            <person name="Alvarado L."/>
            <person name="Berlin A.M."/>
            <person name="Chapman S.B."/>
            <person name="Dewar J."/>
            <person name="Goldberg J."/>
            <person name="Griggs A."/>
            <person name="Gujja S."/>
            <person name="Hansen M."/>
            <person name="Howarth C."/>
            <person name="Imamovic A."/>
            <person name="Larimer J."/>
            <person name="McCowan C."/>
            <person name="Murphy C."/>
            <person name="Pearson M."/>
            <person name="Priest M."/>
            <person name="Roberts A."/>
            <person name="Saif S."/>
            <person name="Shea T."/>
            <person name="Sykes S."/>
            <person name="Wortman J."/>
            <person name="Nusbaum C."/>
            <person name="Birren B."/>
        </authorList>
    </citation>
    <scope>NUCLEOTIDE SEQUENCE</scope>
    <source>
        <strain evidence="3">CBS 10117</strain>
    </source>
</reference>
<organism evidence="2">
    <name type="scientific">Kwoniella dejecticola CBS 10117</name>
    <dbReference type="NCBI Taxonomy" id="1296121"/>
    <lineage>
        <taxon>Eukaryota</taxon>
        <taxon>Fungi</taxon>
        <taxon>Dikarya</taxon>
        <taxon>Basidiomycota</taxon>
        <taxon>Agaricomycotina</taxon>
        <taxon>Tremellomycetes</taxon>
        <taxon>Tremellales</taxon>
        <taxon>Cryptococcaceae</taxon>
        <taxon>Kwoniella</taxon>
    </lineage>
</organism>
<dbReference type="EMBL" id="CP144538">
    <property type="protein sequence ID" value="WWC64919.1"/>
    <property type="molecule type" value="Genomic_DNA"/>
</dbReference>
<feature type="compositionally biased region" description="Low complexity" evidence="1">
    <location>
        <begin position="83"/>
        <end position="92"/>
    </location>
</feature>
<sequence>MINLTSSCHCKAFSYPITILEDVQLPLSETTCSCDACRYRTGQISFLSLSAKLTRSFPPSEALARLQRYDQKCGFVIDQETLQSQSQSQSQSEVGDEDTPDGLNKYSQNTTCGGTMITSFFCGICGTKIYLQVASLTGEPEIGMWTLGALDRVIVDEKPIVKLKGHHFLEDTVDGGIFNIWRTFQGEPLKKYHDGLQEWIVSKKSTVQEEEYMHLHCKCESFNVYVRRPQPALPVSEDCYWYQGPYDEKGVPKRYMAGWCACDSCRQITGSSLPAHPWVEIPLIDIRSAPSPDAQPYLPIPMTPHTTLPGLTLYKSSPDNEDVSRYHCSTCGASIMYYNAAKDFMASFAVGLNGSKNGVMNTSWISWWFGLEGVTEPMISAKEDGQRRWGGLMDEFEQGLLEWGKEIRQ</sequence>
<evidence type="ECO:0000313" key="2">
    <source>
        <dbReference type="EMBL" id="OBR83373.1"/>
    </source>
</evidence>
<feature type="region of interest" description="Disordered" evidence="1">
    <location>
        <begin position="82"/>
        <end position="105"/>
    </location>
</feature>
<dbReference type="Proteomes" id="UP000078595">
    <property type="component" value="Chromosome 9"/>
</dbReference>
<evidence type="ECO:0000256" key="1">
    <source>
        <dbReference type="SAM" id="MobiDB-lite"/>
    </source>
</evidence>
<evidence type="ECO:0000313" key="3">
    <source>
        <dbReference type="EMBL" id="WWC64919.1"/>
    </source>
</evidence>
<name>A0A1A6A000_9TREE</name>
<dbReference type="OrthoDB" id="5422068at2759"/>
<gene>
    <name evidence="2" type="ORF">I303_06938</name>
    <name evidence="3" type="ORF">I303_107533</name>
</gene>
<evidence type="ECO:0000313" key="4">
    <source>
        <dbReference type="Proteomes" id="UP000078595"/>
    </source>
</evidence>
<dbReference type="VEuPathDB" id="FungiDB:I303_06938"/>
<dbReference type="RefSeq" id="XP_018261215.1">
    <property type="nucleotide sequence ID" value="XM_018410212.1"/>
</dbReference>
<dbReference type="AlphaFoldDB" id="A0A1A6A000"/>
<evidence type="ECO:0008006" key="5">
    <source>
        <dbReference type="Google" id="ProtNLM"/>
    </source>
</evidence>
<proteinExistence type="predicted"/>
<reference evidence="3" key="3">
    <citation type="submission" date="2024-02" db="EMBL/GenBank/DDBJ databases">
        <title>Comparative genomics of Cryptococcus and Kwoniella reveals pathogenesis evolution and contrasting modes of karyotype evolution via chromosome fusion or intercentromeric recombination.</title>
        <authorList>
            <person name="Coelho M.A."/>
            <person name="David-Palma M."/>
            <person name="Shea T."/>
            <person name="Bowers K."/>
            <person name="McGinley-Smith S."/>
            <person name="Mohammad A.W."/>
            <person name="Gnirke A."/>
            <person name="Yurkov A.M."/>
            <person name="Nowrousian M."/>
            <person name="Sun S."/>
            <person name="Cuomo C.A."/>
            <person name="Heitman J."/>
        </authorList>
    </citation>
    <scope>NUCLEOTIDE SEQUENCE</scope>
    <source>
        <strain evidence="3">CBS 10117</strain>
    </source>
</reference>
<dbReference type="PANTHER" id="PTHR33337">
    <property type="entry name" value="GFA DOMAIN-CONTAINING PROTEIN"/>
    <property type="match status" value="1"/>
</dbReference>
<dbReference type="InterPro" id="IPR011057">
    <property type="entry name" value="Mss4-like_sf"/>
</dbReference>
<dbReference type="STRING" id="1296121.A0A1A6A000"/>
<dbReference type="KEGG" id="kdj:28970637"/>
<reference evidence="2" key="1">
    <citation type="submission" date="2013-07" db="EMBL/GenBank/DDBJ databases">
        <title>The Genome Sequence of Cryptococcus dejecticola CBS10117.</title>
        <authorList>
            <consortium name="The Broad Institute Genome Sequencing Platform"/>
            <person name="Cuomo C."/>
            <person name="Litvintseva A."/>
            <person name="Chen Y."/>
            <person name="Heitman J."/>
            <person name="Sun S."/>
            <person name="Springer D."/>
            <person name="Dromer F."/>
            <person name="Young S.K."/>
            <person name="Zeng Q."/>
            <person name="Gargeya S."/>
            <person name="Fitzgerald M."/>
            <person name="Abouelleil A."/>
            <person name="Alvarado L."/>
            <person name="Berlin A.M."/>
            <person name="Chapman S.B."/>
            <person name="Dewar J."/>
            <person name="Goldberg J."/>
            <person name="Griggs A."/>
            <person name="Gujja S."/>
            <person name="Hansen M."/>
            <person name="Howarth C."/>
            <person name="Imamovic A."/>
            <person name="Larimer J."/>
            <person name="McCowan C."/>
            <person name="Murphy C."/>
            <person name="Pearson M."/>
            <person name="Priest M."/>
            <person name="Roberts A."/>
            <person name="Saif S."/>
            <person name="Shea T."/>
            <person name="Sykes S."/>
            <person name="Wortman J."/>
            <person name="Nusbaum C."/>
            <person name="Birren B."/>
        </authorList>
    </citation>
    <scope>NUCLEOTIDE SEQUENCE [LARGE SCALE GENOMIC DNA]</scope>
    <source>
        <strain evidence="2">CBS 10117</strain>
    </source>
</reference>